<protein>
    <submittedName>
        <fullName evidence="2">Uncharacterized protein</fullName>
    </submittedName>
</protein>
<accession>A0AAI8TW13</accession>
<dbReference type="Pfam" id="PF19457">
    <property type="entry name" value="DUF5994"/>
    <property type="match status" value="1"/>
</dbReference>
<proteinExistence type="predicted"/>
<organism evidence="2 3">
    <name type="scientific">Mycolicibacterium mageritense</name>
    <name type="common">Mycobacterium mageritense</name>
    <dbReference type="NCBI Taxonomy" id="53462"/>
    <lineage>
        <taxon>Bacteria</taxon>
        <taxon>Bacillati</taxon>
        <taxon>Actinomycetota</taxon>
        <taxon>Actinomycetes</taxon>
        <taxon>Mycobacteriales</taxon>
        <taxon>Mycobacteriaceae</taxon>
        <taxon>Mycolicibacterium</taxon>
    </lineage>
</organism>
<dbReference type="EMBL" id="AP027452">
    <property type="protein sequence ID" value="BDY29572.1"/>
    <property type="molecule type" value="Genomic_DNA"/>
</dbReference>
<evidence type="ECO:0000313" key="3">
    <source>
        <dbReference type="Proteomes" id="UP001241092"/>
    </source>
</evidence>
<evidence type="ECO:0000313" key="2">
    <source>
        <dbReference type="EMBL" id="BDY29572.1"/>
    </source>
</evidence>
<dbReference type="AlphaFoldDB" id="A0AAI8TW13"/>
<dbReference type="InterPro" id="IPR046036">
    <property type="entry name" value="DUF5994"/>
</dbReference>
<evidence type="ECO:0000256" key="1">
    <source>
        <dbReference type="SAM" id="MobiDB-lite"/>
    </source>
</evidence>
<gene>
    <name evidence="2" type="ORF">hbim_03510</name>
</gene>
<reference evidence="2" key="1">
    <citation type="submission" date="2023-03" db="EMBL/GenBank/DDBJ databases">
        <title>Draft genome sequence of a Mycolicibacterium mageritense strain H4_3_1 isolated from a hybrid biological-inorganic system reactor.</title>
        <authorList>
            <person name="Feng X."/>
            <person name="Kazama D."/>
            <person name="Sato K."/>
            <person name="Kobayashi H."/>
        </authorList>
    </citation>
    <scope>NUCLEOTIDE SEQUENCE</scope>
    <source>
        <strain evidence="2">H4_3_1</strain>
    </source>
</reference>
<feature type="region of interest" description="Disordered" evidence="1">
    <location>
        <begin position="192"/>
        <end position="220"/>
    </location>
</feature>
<dbReference type="Proteomes" id="UP001241092">
    <property type="component" value="Chromosome"/>
</dbReference>
<sequence>MQIAHGFGASIHRSIGSAIDGSVHMTLRAVENPQRKQGPFRTPRFRLKPTEPQSGYVDGAWWPRSDDLSAELPDLLAVLSVRLGRIERVLYRLSDWRSAPRKLDAGGGPVKLDGYERQPISTVSLLGSGFRRLDLLVVAVCADASDAHATMMRAAHPSDETCVDRLLGIQPRVRISLDRAGVAQQRWASGISKPRSAFPNSHPAKASEEWDAGDIARDRI</sequence>
<name>A0AAI8TW13_MYCME</name>